<dbReference type="InterPro" id="IPR002656">
    <property type="entry name" value="Acyl_transf_3_dom"/>
</dbReference>
<comment type="caution">
    <text evidence="4">The sequence shown here is derived from an EMBL/GenBank/DDBJ whole genome shotgun (WGS) entry which is preliminary data.</text>
</comment>
<gene>
    <name evidence="4" type="ORF">ALECFALPRED_005028</name>
</gene>
<evidence type="ECO:0000259" key="3">
    <source>
        <dbReference type="Pfam" id="PF01757"/>
    </source>
</evidence>
<keyword evidence="5" id="KW-1185">Reference proteome</keyword>
<feature type="compositionally biased region" description="Polar residues" evidence="1">
    <location>
        <begin position="321"/>
        <end position="330"/>
    </location>
</feature>
<keyword evidence="2" id="KW-1133">Transmembrane helix</keyword>
<evidence type="ECO:0000313" key="4">
    <source>
        <dbReference type="EMBL" id="CAF9931527.1"/>
    </source>
</evidence>
<protein>
    <recommendedName>
        <fullName evidence="3">Acyltransferase 3 domain-containing protein</fullName>
    </recommendedName>
</protein>
<dbReference type="OrthoDB" id="5819582at2759"/>
<evidence type="ECO:0000256" key="1">
    <source>
        <dbReference type="SAM" id="MobiDB-lite"/>
    </source>
</evidence>
<dbReference type="Pfam" id="PF01757">
    <property type="entry name" value="Acyl_transf_3"/>
    <property type="match status" value="1"/>
</dbReference>
<dbReference type="PANTHER" id="PTHR23028:SF134">
    <property type="entry name" value="PUTATIVE (AFU_ORTHOLOGUE AFUA_4G08520)-RELATED"/>
    <property type="match status" value="1"/>
</dbReference>
<accession>A0A8H3FUX9</accession>
<dbReference type="EMBL" id="CAJPDR010000308">
    <property type="protein sequence ID" value="CAF9931527.1"/>
    <property type="molecule type" value="Genomic_DNA"/>
</dbReference>
<reference evidence="4" key="1">
    <citation type="submission" date="2021-03" db="EMBL/GenBank/DDBJ databases">
        <authorList>
            <person name="Tagirdzhanova G."/>
        </authorList>
    </citation>
    <scope>NUCLEOTIDE SEQUENCE</scope>
</reference>
<proteinExistence type="predicted"/>
<evidence type="ECO:0000313" key="5">
    <source>
        <dbReference type="Proteomes" id="UP000664203"/>
    </source>
</evidence>
<evidence type="ECO:0000256" key="2">
    <source>
        <dbReference type="SAM" id="Phobius"/>
    </source>
</evidence>
<feature type="domain" description="Acyltransferase 3" evidence="3">
    <location>
        <begin position="79"/>
        <end position="492"/>
    </location>
</feature>
<dbReference type="PANTHER" id="PTHR23028">
    <property type="entry name" value="ACETYLTRANSFERASE"/>
    <property type="match status" value="1"/>
</dbReference>
<feature type="transmembrane region" description="Helical" evidence="2">
    <location>
        <begin position="243"/>
        <end position="261"/>
    </location>
</feature>
<dbReference type="GO" id="GO:0016747">
    <property type="term" value="F:acyltransferase activity, transferring groups other than amino-acyl groups"/>
    <property type="evidence" value="ECO:0007669"/>
    <property type="project" value="InterPro"/>
</dbReference>
<organism evidence="4 5">
    <name type="scientific">Alectoria fallacina</name>
    <dbReference type="NCBI Taxonomy" id="1903189"/>
    <lineage>
        <taxon>Eukaryota</taxon>
        <taxon>Fungi</taxon>
        <taxon>Dikarya</taxon>
        <taxon>Ascomycota</taxon>
        <taxon>Pezizomycotina</taxon>
        <taxon>Lecanoromycetes</taxon>
        <taxon>OSLEUM clade</taxon>
        <taxon>Lecanoromycetidae</taxon>
        <taxon>Lecanorales</taxon>
        <taxon>Lecanorineae</taxon>
        <taxon>Parmeliaceae</taxon>
        <taxon>Alectoria</taxon>
    </lineage>
</organism>
<feature type="transmembrane region" description="Helical" evidence="2">
    <location>
        <begin position="340"/>
        <end position="361"/>
    </location>
</feature>
<feature type="transmembrane region" description="Helical" evidence="2">
    <location>
        <begin position="176"/>
        <end position="195"/>
    </location>
</feature>
<feature type="transmembrane region" description="Helical" evidence="2">
    <location>
        <begin position="474"/>
        <end position="492"/>
    </location>
</feature>
<name>A0A8H3FUX9_9LECA</name>
<dbReference type="Proteomes" id="UP000664203">
    <property type="component" value="Unassembled WGS sequence"/>
</dbReference>
<dbReference type="AlphaFoldDB" id="A0A8H3FUX9"/>
<feature type="transmembrane region" description="Helical" evidence="2">
    <location>
        <begin position="126"/>
        <end position="145"/>
    </location>
</feature>
<keyword evidence="2" id="KW-0812">Transmembrane</keyword>
<dbReference type="InterPro" id="IPR050879">
    <property type="entry name" value="Acyltransferase_3"/>
</dbReference>
<sequence length="519" mass="59219">MKFFKRSFTSFLHPSAAIEDLESLLKTEDGETQFSTKHGLLTTTSRSIKKVVLALLPTPIQYCLTPHLNKPPQLYPTSYLDGLRGIASFIVFVHHFTNWVKPYLAYYGVNTEKRPSSLVQLPFVRVIYSGRPMVHVFFVISGFVLSRKPLRLARAHRYDDLHKALSSSVFRRGIRLYLPAVFSTFFVLLLIRAGWARHPIEGGFLAQVGDWTSAMFDMTQPWQWEVIHNLRYDMHTWTLPVEMSMSMLLFVTVTGLSRCKVPIRLGMMIMLMLYCFQSGRWAAVEFLGGAFIAEVDLIQDERAGKAGNVQSTSPEERSDDSQLNPSGSTSISPAVRAKPVTLTGVAWAVLWWSQLIIALWICGWPNHDVERAPGLAWLAKNAPEPYFSLGEEHYIDWRAAPWYILASLQIVFACQQLPPLQRFLNTGPIQYLASISFALYLMHGPLFDSIGRKIMNPILHSVTSMDEAGVWELFYVWIAGLFALGIPCLWGADIFWRFIDRPCVDFARWVERKCIEKKR</sequence>
<feature type="transmembrane region" description="Helical" evidence="2">
    <location>
        <begin position="429"/>
        <end position="447"/>
    </location>
</feature>
<keyword evidence="2" id="KW-0472">Membrane</keyword>
<feature type="region of interest" description="Disordered" evidence="1">
    <location>
        <begin position="305"/>
        <end position="330"/>
    </location>
</feature>